<keyword evidence="2" id="KW-1185">Reference proteome</keyword>
<dbReference type="Proteomes" id="UP000029223">
    <property type="component" value="Unassembled WGS sequence"/>
</dbReference>
<proteinExistence type="predicted"/>
<organism evidence="1 2">
    <name type="scientific">Vibrio variabilis</name>
    <dbReference type="NCBI Taxonomy" id="990271"/>
    <lineage>
        <taxon>Bacteria</taxon>
        <taxon>Pseudomonadati</taxon>
        <taxon>Pseudomonadota</taxon>
        <taxon>Gammaproteobacteria</taxon>
        <taxon>Vibrionales</taxon>
        <taxon>Vibrionaceae</taxon>
        <taxon>Vibrio</taxon>
    </lineage>
</organism>
<dbReference type="EMBL" id="BBMS01000115">
    <property type="protein sequence ID" value="GAL30867.1"/>
    <property type="molecule type" value="Genomic_DNA"/>
</dbReference>
<reference evidence="2" key="1">
    <citation type="submission" date="2014-09" db="EMBL/GenBank/DDBJ databases">
        <title>Vibrio variabilis JCM 19239. (C206) whole genome shotgun sequence.</title>
        <authorList>
            <person name="Sawabe T."/>
            <person name="Meirelles P."/>
            <person name="Nakanishi M."/>
            <person name="Sayaka M."/>
            <person name="Hattori M."/>
            <person name="Ohkuma M."/>
        </authorList>
    </citation>
    <scope>NUCLEOTIDE SEQUENCE [LARGE SCALE GENOMIC DNA]</scope>
    <source>
        <strain evidence="2">JCM 19239</strain>
    </source>
</reference>
<sequence length="39" mass="4844">MFYDLNKESDIIKVHNQQNFIRLNYEYLLSFQNKQQSSF</sequence>
<comment type="caution">
    <text evidence="1">The sequence shown here is derived from an EMBL/GenBank/DDBJ whole genome shotgun (WGS) entry which is preliminary data.</text>
</comment>
<accession>A0ABQ0JQ37</accession>
<evidence type="ECO:0000313" key="2">
    <source>
        <dbReference type="Proteomes" id="UP000029223"/>
    </source>
</evidence>
<protein>
    <submittedName>
        <fullName evidence="1">Uncharacterized protein</fullName>
    </submittedName>
</protein>
<name>A0ABQ0JQ37_9VIBR</name>
<reference evidence="2" key="2">
    <citation type="submission" date="2014-09" db="EMBL/GenBank/DDBJ databases">
        <authorList>
            <consortium name="NBRP consortium"/>
            <person name="Sawabe T."/>
            <person name="Meirelles P."/>
            <person name="Nakanishi M."/>
            <person name="Sayaka M."/>
            <person name="Hattori M."/>
            <person name="Ohkuma M."/>
        </authorList>
    </citation>
    <scope>NUCLEOTIDE SEQUENCE [LARGE SCALE GENOMIC DNA]</scope>
    <source>
        <strain evidence="2">JCM 19239</strain>
    </source>
</reference>
<gene>
    <name evidence="1" type="ORF">JCM19239_6381</name>
</gene>
<evidence type="ECO:0000313" key="1">
    <source>
        <dbReference type="EMBL" id="GAL30867.1"/>
    </source>
</evidence>